<comment type="caution">
    <text evidence="11">The sequence shown here is derived from an EMBL/GenBank/DDBJ whole genome shotgun (WGS) entry which is preliminary data.</text>
</comment>
<gene>
    <name evidence="10" type="primary">plsY</name>
    <name evidence="11" type="ORF">DFR49_2453</name>
</gene>
<accession>A0A397PDG9</accession>
<dbReference type="NCBIfam" id="TIGR00023">
    <property type="entry name" value="glycerol-3-phosphate 1-O-acyltransferase PlsY"/>
    <property type="match status" value="1"/>
</dbReference>
<reference evidence="11 12" key="1">
    <citation type="submission" date="2018-08" db="EMBL/GenBank/DDBJ databases">
        <title>Genomic Encyclopedia of Type Strains, Phase IV (KMG-IV): sequencing the most valuable type-strain genomes for metagenomic binning, comparative biology and taxonomic classification.</title>
        <authorList>
            <person name="Goeker M."/>
        </authorList>
    </citation>
    <scope>NUCLEOTIDE SEQUENCE [LARGE SCALE GENOMIC DNA]</scope>
    <source>
        <strain evidence="11 12">DSM 25527</strain>
    </source>
</reference>
<evidence type="ECO:0000256" key="6">
    <source>
        <dbReference type="ARBA" id="ARBA00023098"/>
    </source>
</evidence>
<comment type="subcellular location">
    <subcellularLocation>
        <location evidence="10">Cell membrane</location>
        <topology evidence="10">Multi-pass membrane protein</topology>
    </subcellularLocation>
</comment>
<dbReference type="RefSeq" id="WP_119035897.1">
    <property type="nucleotide sequence ID" value="NZ_QXDC01000003.1"/>
</dbReference>
<dbReference type="HAMAP" id="MF_01043">
    <property type="entry name" value="PlsY"/>
    <property type="match status" value="1"/>
</dbReference>
<comment type="subunit">
    <text evidence="10">Probably interacts with PlsX.</text>
</comment>
<comment type="caution">
    <text evidence="10">Lacks conserved residue(s) required for the propagation of feature annotation.</text>
</comment>
<keyword evidence="8 10" id="KW-0594">Phospholipid biosynthesis</keyword>
<protein>
    <recommendedName>
        <fullName evidence="10">Glycerol-3-phosphate acyltransferase</fullName>
    </recommendedName>
    <alternativeName>
        <fullName evidence="10">Acyl-PO4 G3P acyltransferase</fullName>
    </alternativeName>
    <alternativeName>
        <fullName evidence="10">Acyl-phosphate--glycerol-3-phosphate acyltransferase</fullName>
    </alternativeName>
    <alternativeName>
        <fullName evidence="10">G3P acyltransferase</fullName>
        <shortName evidence="10">GPAT</shortName>
        <ecNumber evidence="10">2.3.1.275</ecNumber>
    </alternativeName>
    <alternativeName>
        <fullName evidence="10">Lysophosphatidic acid synthase</fullName>
        <shortName evidence="10">LPA synthase</shortName>
    </alternativeName>
</protein>
<dbReference type="InterPro" id="IPR003811">
    <property type="entry name" value="G3P_acylTferase_PlsY"/>
</dbReference>
<evidence type="ECO:0000313" key="11">
    <source>
        <dbReference type="EMBL" id="RIA44214.1"/>
    </source>
</evidence>
<dbReference type="PANTHER" id="PTHR30309:SF0">
    <property type="entry name" value="GLYCEROL-3-PHOSPHATE ACYLTRANSFERASE-RELATED"/>
    <property type="match status" value="1"/>
</dbReference>
<comment type="similarity">
    <text evidence="10">Belongs to the PlsY family.</text>
</comment>
<keyword evidence="1 10" id="KW-1003">Cell membrane</keyword>
<comment type="catalytic activity">
    <reaction evidence="10">
        <text>an acyl phosphate + sn-glycerol 3-phosphate = a 1-acyl-sn-glycero-3-phosphate + phosphate</text>
        <dbReference type="Rhea" id="RHEA:34075"/>
        <dbReference type="ChEBI" id="CHEBI:43474"/>
        <dbReference type="ChEBI" id="CHEBI:57597"/>
        <dbReference type="ChEBI" id="CHEBI:57970"/>
        <dbReference type="ChEBI" id="CHEBI:59918"/>
        <dbReference type="EC" id="2.3.1.275"/>
    </reaction>
</comment>
<keyword evidence="9 10" id="KW-1208">Phospholipid metabolism</keyword>
<keyword evidence="7 10" id="KW-0472">Membrane</keyword>
<evidence type="ECO:0000256" key="10">
    <source>
        <dbReference type="HAMAP-Rule" id="MF_01043"/>
    </source>
</evidence>
<name>A0A397PDG9_9SPHN</name>
<evidence type="ECO:0000256" key="5">
    <source>
        <dbReference type="ARBA" id="ARBA00022989"/>
    </source>
</evidence>
<evidence type="ECO:0000256" key="9">
    <source>
        <dbReference type="ARBA" id="ARBA00023264"/>
    </source>
</evidence>
<keyword evidence="6 10" id="KW-0443">Lipid metabolism</keyword>
<dbReference type="GO" id="GO:0008654">
    <property type="term" value="P:phospholipid biosynthetic process"/>
    <property type="evidence" value="ECO:0007669"/>
    <property type="project" value="UniProtKB-UniRule"/>
</dbReference>
<keyword evidence="3 10" id="KW-0808">Transferase</keyword>
<keyword evidence="11" id="KW-0012">Acyltransferase</keyword>
<dbReference type="GO" id="GO:0043772">
    <property type="term" value="F:acyl-phosphate glycerol-3-phosphate acyltransferase activity"/>
    <property type="evidence" value="ECO:0007669"/>
    <property type="project" value="UniProtKB-UniRule"/>
</dbReference>
<evidence type="ECO:0000313" key="12">
    <source>
        <dbReference type="Proteomes" id="UP000266568"/>
    </source>
</evidence>
<comment type="function">
    <text evidence="10">Catalyzes the transfer of an acyl group from acyl-phosphate (acyl-PO(4)) to glycerol-3-phosphate (G3P) to form lysophosphatidic acid (LPA). This enzyme utilizes acyl-phosphate as fatty acyl donor, but not acyl-CoA or acyl-ACP.</text>
</comment>
<evidence type="ECO:0000256" key="3">
    <source>
        <dbReference type="ARBA" id="ARBA00022679"/>
    </source>
</evidence>
<feature type="transmembrane region" description="Helical" evidence="10">
    <location>
        <begin position="107"/>
        <end position="132"/>
    </location>
</feature>
<dbReference type="UniPathway" id="UPA00085"/>
<dbReference type="GO" id="GO:0005886">
    <property type="term" value="C:plasma membrane"/>
    <property type="evidence" value="ECO:0007669"/>
    <property type="project" value="UniProtKB-SubCell"/>
</dbReference>
<dbReference type="Proteomes" id="UP000266568">
    <property type="component" value="Unassembled WGS sequence"/>
</dbReference>
<evidence type="ECO:0000256" key="1">
    <source>
        <dbReference type="ARBA" id="ARBA00022475"/>
    </source>
</evidence>
<comment type="pathway">
    <text evidence="10">Lipid metabolism; phospholipid metabolism.</text>
</comment>
<dbReference type="EMBL" id="QXDC01000003">
    <property type="protein sequence ID" value="RIA44214.1"/>
    <property type="molecule type" value="Genomic_DNA"/>
</dbReference>
<dbReference type="Pfam" id="PF02660">
    <property type="entry name" value="G3P_acyltransf"/>
    <property type="match status" value="1"/>
</dbReference>
<organism evidence="11 12">
    <name type="scientific">Hephaestia caeni</name>
    <dbReference type="NCBI Taxonomy" id="645617"/>
    <lineage>
        <taxon>Bacteria</taxon>
        <taxon>Pseudomonadati</taxon>
        <taxon>Pseudomonadota</taxon>
        <taxon>Alphaproteobacteria</taxon>
        <taxon>Sphingomonadales</taxon>
        <taxon>Sphingomonadaceae</taxon>
        <taxon>Hephaestia</taxon>
    </lineage>
</organism>
<dbReference type="PANTHER" id="PTHR30309">
    <property type="entry name" value="INNER MEMBRANE PROTEIN YGIH"/>
    <property type="match status" value="1"/>
</dbReference>
<feature type="transmembrane region" description="Helical" evidence="10">
    <location>
        <begin position="152"/>
        <end position="175"/>
    </location>
</feature>
<keyword evidence="5 10" id="KW-1133">Transmembrane helix</keyword>
<dbReference type="AlphaFoldDB" id="A0A397PDG9"/>
<sequence>MLWVAPTGALLLGYALGSIPFGVLLTRLAGAGDLRAIGSGNIGATNVLRTGRKGLAAATLLLDLAKGWAAVAIAAALFPGDSLLAAAAAFLGHCYPVWLGFRGGKGVATLMGIVLALHWPCALVYALVWLGLLAGLRISSVAGIAAAISAPVSAALLGRFDLVLLLLALALIVVWKHRANIGRLLDGTEPRVGRARG</sequence>
<feature type="transmembrane region" description="Helical" evidence="10">
    <location>
        <begin position="68"/>
        <end position="95"/>
    </location>
</feature>
<keyword evidence="2 10" id="KW-0444">Lipid biosynthesis</keyword>
<proteinExistence type="inferred from homology"/>
<evidence type="ECO:0000256" key="4">
    <source>
        <dbReference type="ARBA" id="ARBA00022692"/>
    </source>
</evidence>
<evidence type="ECO:0000256" key="8">
    <source>
        <dbReference type="ARBA" id="ARBA00023209"/>
    </source>
</evidence>
<keyword evidence="4 10" id="KW-0812">Transmembrane</keyword>
<dbReference type="OrthoDB" id="9777124at2"/>
<evidence type="ECO:0000256" key="7">
    <source>
        <dbReference type="ARBA" id="ARBA00023136"/>
    </source>
</evidence>
<evidence type="ECO:0000256" key="2">
    <source>
        <dbReference type="ARBA" id="ARBA00022516"/>
    </source>
</evidence>
<dbReference type="SMART" id="SM01207">
    <property type="entry name" value="G3P_acyltransf"/>
    <property type="match status" value="1"/>
</dbReference>
<keyword evidence="12" id="KW-1185">Reference proteome</keyword>
<dbReference type="EC" id="2.3.1.275" evidence="10"/>